<proteinExistence type="predicted"/>
<gene>
    <name evidence="2" type="ORF">SA87_02045</name>
</gene>
<dbReference type="AlphaFoldDB" id="A0A132NDN4"/>
<name>A0A132NDN4_HYDSH</name>
<reference evidence="2 3" key="1">
    <citation type="submission" date="2015-09" db="EMBL/GenBank/DDBJ databases">
        <title>Draft genome sequence of Hydrogenibacillus schlegelii DSM 2000.</title>
        <authorList>
            <person name="Hemp J."/>
        </authorList>
    </citation>
    <scope>NUCLEOTIDE SEQUENCE [LARGE SCALE GENOMIC DNA]</scope>
    <source>
        <strain evidence="2 3">MA 48</strain>
    </source>
</reference>
<feature type="region of interest" description="Disordered" evidence="1">
    <location>
        <begin position="95"/>
        <end position="121"/>
    </location>
</feature>
<dbReference type="STRING" id="1484.SA87_02045"/>
<evidence type="ECO:0000313" key="2">
    <source>
        <dbReference type="EMBL" id="OAR03803.1"/>
    </source>
</evidence>
<feature type="compositionally biased region" description="Basic and acidic residues" evidence="1">
    <location>
        <begin position="97"/>
        <end position="121"/>
    </location>
</feature>
<evidence type="ECO:0000256" key="1">
    <source>
        <dbReference type="SAM" id="MobiDB-lite"/>
    </source>
</evidence>
<sequence>MVLKPLIEKARSAIGELPPEQVKKLIEVVVKQQKAIDESLRKSGKEDDSDMALTNEQFQSLRRDLLKALTNPQKVREEIEREEVAELIKGMQPPEWEALKQRKEQEAENERKQRTENRQKNMDALGITASLKHQQATASALTNAMLSSSMQKSERPIDIHDIAKLYATIDRLPYQKVREALMKRLNTALSQTSKGMEIWRSIKYKEITAPAEVTPINKIEETIEKIEKQYGGR</sequence>
<dbReference type="Proteomes" id="UP000243024">
    <property type="component" value="Unassembled WGS sequence"/>
</dbReference>
<evidence type="ECO:0000313" key="3">
    <source>
        <dbReference type="Proteomes" id="UP000243024"/>
    </source>
</evidence>
<keyword evidence="3" id="KW-1185">Reference proteome</keyword>
<comment type="caution">
    <text evidence="2">The sequence shown here is derived from an EMBL/GenBank/DDBJ whole genome shotgun (WGS) entry which is preliminary data.</text>
</comment>
<accession>A0A132NDN4</accession>
<dbReference type="EMBL" id="JXBB01000038">
    <property type="protein sequence ID" value="OAR03803.1"/>
    <property type="molecule type" value="Genomic_DNA"/>
</dbReference>
<organism evidence="2 3">
    <name type="scientific">Hydrogenibacillus schlegelii</name>
    <name type="common">Bacillus schlegelii</name>
    <dbReference type="NCBI Taxonomy" id="1484"/>
    <lineage>
        <taxon>Bacteria</taxon>
        <taxon>Bacillati</taxon>
        <taxon>Bacillota</taxon>
        <taxon>Bacilli</taxon>
        <taxon>Bacillales</taxon>
        <taxon>Bacillales Family X. Incertae Sedis</taxon>
        <taxon>Hydrogenibacillus</taxon>
    </lineage>
</organism>
<protein>
    <submittedName>
        <fullName evidence="2">Uncharacterized protein</fullName>
    </submittedName>
</protein>